<dbReference type="InterPro" id="IPR011907">
    <property type="entry name" value="RNase_III"/>
</dbReference>
<keyword evidence="8 9" id="KW-0694">RNA-binding</keyword>
<dbReference type="Pfam" id="PF00035">
    <property type="entry name" value="dsrm"/>
    <property type="match status" value="1"/>
</dbReference>
<sequence length="232" mass="26572">MRYEFKDRKLLERALTHPSYSYEKLNDPKFNYERLEFLGDSIINFVLSKWLFLNFPNLNEGYMSKIKAALASKEILAEAAIKLGLKEKIRLSRGEEKSGGRERSTILSDVFEAFVAAVFLDGGLEEAERIIHEALKEKMMLVEKSKGLPFDYRSALQEFLTKSGNPPPRYEVIAERGPHHRREFVVKLTVGEKEFIGSGPSKRDAMYSAAKAAWENIVGKEKEIIKDKFFLG</sequence>
<dbReference type="EMBL" id="DRTB01000168">
    <property type="protein sequence ID" value="HHE04866.1"/>
    <property type="molecule type" value="Genomic_DNA"/>
</dbReference>
<dbReference type="SMART" id="SM00358">
    <property type="entry name" value="DSRM"/>
    <property type="match status" value="1"/>
</dbReference>
<feature type="domain" description="RNase III" evidence="11">
    <location>
        <begin position="1"/>
        <end position="123"/>
    </location>
</feature>
<dbReference type="GO" id="GO:0005737">
    <property type="term" value="C:cytoplasm"/>
    <property type="evidence" value="ECO:0007669"/>
    <property type="project" value="UniProtKB-SubCell"/>
</dbReference>
<dbReference type="CDD" id="cd10845">
    <property type="entry name" value="DSRM_RNAse_III_family"/>
    <property type="match status" value="1"/>
</dbReference>
<comment type="cofactor">
    <cofactor evidence="9">
        <name>Mg(2+)</name>
        <dbReference type="ChEBI" id="CHEBI:18420"/>
    </cofactor>
</comment>
<evidence type="ECO:0000256" key="5">
    <source>
        <dbReference type="ARBA" id="ARBA00022722"/>
    </source>
</evidence>
<keyword evidence="4 9" id="KW-0507">mRNA processing</keyword>
<evidence type="ECO:0000256" key="7">
    <source>
        <dbReference type="ARBA" id="ARBA00022801"/>
    </source>
</evidence>
<keyword evidence="9" id="KW-0460">Magnesium</keyword>
<comment type="subunit">
    <text evidence="9">Homodimer.</text>
</comment>
<dbReference type="SUPFAM" id="SSF69065">
    <property type="entry name" value="RNase III domain-like"/>
    <property type="match status" value="1"/>
</dbReference>
<proteinExistence type="inferred from homology"/>
<feature type="binding site" evidence="9">
    <location>
        <position position="112"/>
    </location>
    <ligand>
        <name>Mg(2+)</name>
        <dbReference type="ChEBI" id="CHEBI:18420"/>
    </ligand>
</feature>
<evidence type="ECO:0000256" key="8">
    <source>
        <dbReference type="ARBA" id="ARBA00022884"/>
    </source>
</evidence>
<feature type="domain" description="DRBM" evidence="10">
    <location>
        <begin position="151"/>
        <end position="219"/>
    </location>
</feature>
<dbReference type="GO" id="GO:0003725">
    <property type="term" value="F:double-stranded RNA binding"/>
    <property type="evidence" value="ECO:0007669"/>
    <property type="project" value="TreeGrafter"/>
</dbReference>
<dbReference type="GO" id="GO:0006397">
    <property type="term" value="P:mRNA processing"/>
    <property type="evidence" value="ECO:0007669"/>
    <property type="project" value="UniProtKB-UniRule"/>
</dbReference>
<dbReference type="SUPFAM" id="SSF54768">
    <property type="entry name" value="dsRNA-binding domain-like"/>
    <property type="match status" value="1"/>
</dbReference>
<reference evidence="12" key="1">
    <citation type="journal article" date="2020" name="mSystems">
        <title>Genome- and Community-Level Interaction Insights into Carbon Utilization and Element Cycling Functions of Hydrothermarchaeota in Hydrothermal Sediment.</title>
        <authorList>
            <person name="Zhou Z."/>
            <person name="Liu Y."/>
            <person name="Xu W."/>
            <person name="Pan J."/>
            <person name="Luo Z.H."/>
            <person name="Li M."/>
        </authorList>
    </citation>
    <scope>NUCLEOTIDE SEQUENCE [LARGE SCALE GENOMIC DNA]</scope>
    <source>
        <strain evidence="12">HyVt-74</strain>
    </source>
</reference>
<dbReference type="PANTHER" id="PTHR11207:SF0">
    <property type="entry name" value="RIBONUCLEASE 3"/>
    <property type="match status" value="1"/>
</dbReference>
<keyword evidence="7 9" id="KW-0378">Hydrolase</keyword>
<keyword evidence="6 9" id="KW-0255">Endonuclease</keyword>
<evidence type="ECO:0000259" key="10">
    <source>
        <dbReference type="PROSITE" id="PS50137"/>
    </source>
</evidence>
<evidence type="ECO:0000256" key="3">
    <source>
        <dbReference type="ARBA" id="ARBA00022552"/>
    </source>
</evidence>
<dbReference type="GO" id="GO:0019843">
    <property type="term" value="F:rRNA binding"/>
    <property type="evidence" value="ECO:0007669"/>
    <property type="project" value="UniProtKB-KW"/>
</dbReference>
<evidence type="ECO:0000256" key="6">
    <source>
        <dbReference type="ARBA" id="ARBA00022759"/>
    </source>
</evidence>
<keyword evidence="9" id="KW-0479">Metal-binding</keyword>
<dbReference type="PROSITE" id="PS00517">
    <property type="entry name" value="RNASE_3_1"/>
    <property type="match status" value="1"/>
</dbReference>
<feature type="active site" evidence="9">
    <location>
        <position position="112"/>
    </location>
</feature>
<comment type="subcellular location">
    <subcellularLocation>
        <location evidence="9">Cytoplasm</location>
    </subcellularLocation>
</comment>
<organism evidence="12">
    <name type="scientific">candidate division WOR-3 bacterium</name>
    <dbReference type="NCBI Taxonomy" id="2052148"/>
    <lineage>
        <taxon>Bacteria</taxon>
        <taxon>Bacteria division WOR-3</taxon>
    </lineage>
</organism>
<keyword evidence="5 9" id="KW-0540">Nuclease</keyword>
<protein>
    <recommendedName>
        <fullName evidence="9">Ribonuclease 3</fullName>
        <ecNumber evidence="9">3.1.26.3</ecNumber>
    </recommendedName>
    <alternativeName>
        <fullName evidence="9">Ribonuclease III</fullName>
        <shortName evidence="9">RNase III</shortName>
    </alternativeName>
</protein>
<dbReference type="GO" id="GO:0046872">
    <property type="term" value="F:metal ion binding"/>
    <property type="evidence" value="ECO:0007669"/>
    <property type="project" value="UniProtKB-KW"/>
</dbReference>
<dbReference type="Gene3D" id="3.30.160.20">
    <property type="match status" value="1"/>
</dbReference>
<evidence type="ECO:0000259" key="11">
    <source>
        <dbReference type="PROSITE" id="PS50142"/>
    </source>
</evidence>
<comment type="catalytic activity">
    <reaction evidence="1 9">
        <text>Endonucleolytic cleavage to 5'-phosphomonoester.</text>
        <dbReference type="EC" id="3.1.26.3"/>
    </reaction>
</comment>
<comment type="function">
    <text evidence="9">Digests double-stranded RNA. Involved in the processing of primary rRNA transcript to yield the immediate precursors to the large and small rRNAs (23S and 16S). Processes some mRNAs, and tRNAs when they are encoded in the rRNA operon. Processes pre-crRNA and tracrRNA of type II CRISPR loci if present in the organism.</text>
</comment>
<evidence type="ECO:0000256" key="9">
    <source>
        <dbReference type="HAMAP-Rule" id="MF_00104"/>
    </source>
</evidence>
<gene>
    <name evidence="9 12" type="primary">rnc</name>
    <name evidence="12" type="ORF">ENL19_02250</name>
</gene>
<name>A0A7C5DB00_UNCW3</name>
<feature type="active site" evidence="9">
    <location>
        <position position="40"/>
    </location>
</feature>
<dbReference type="SMART" id="SM00535">
    <property type="entry name" value="RIBOc"/>
    <property type="match status" value="1"/>
</dbReference>
<dbReference type="GO" id="GO:0008033">
    <property type="term" value="P:tRNA processing"/>
    <property type="evidence" value="ECO:0007669"/>
    <property type="project" value="UniProtKB-KW"/>
</dbReference>
<keyword evidence="9" id="KW-0963">Cytoplasm</keyword>
<comment type="caution">
    <text evidence="12">The sequence shown here is derived from an EMBL/GenBank/DDBJ whole genome shotgun (WGS) entry which is preliminary data.</text>
</comment>
<dbReference type="AlphaFoldDB" id="A0A7C5DB00"/>
<dbReference type="PROSITE" id="PS50137">
    <property type="entry name" value="DS_RBD"/>
    <property type="match status" value="1"/>
</dbReference>
<dbReference type="FunFam" id="3.30.160.20:FF:000007">
    <property type="entry name" value="Double-stranded RNA-binding protein Staufen homolog 1"/>
    <property type="match status" value="1"/>
</dbReference>
<evidence type="ECO:0000256" key="4">
    <source>
        <dbReference type="ARBA" id="ARBA00022664"/>
    </source>
</evidence>
<dbReference type="Pfam" id="PF14622">
    <property type="entry name" value="Ribonucleas_3_3"/>
    <property type="match status" value="1"/>
</dbReference>
<dbReference type="InterPro" id="IPR036389">
    <property type="entry name" value="RNase_III_sf"/>
</dbReference>
<dbReference type="FunFam" id="1.10.1520.10:FF:000001">
    <property type="entry name" value="Ribonuclease 3"/>
    <property type="match status" value="1"/>
</dbReference>
<evidence type="ECO:0000256" key="2">
    <source>
        <dbReference type="ARBA" id="ARBA00010183"/>
    </source>
</evidence>
<comment type="similarity">
    <text evidence="2">Belongs to the ribonuclease III family.</text>
</comment>
<keyword evidence="9" id="KW-0819">tRNA processing</keyword>
<dbReference type="GO" id="GO:0004525">
    <property type="term" value="F:ribonuclease III activity"/>
    <property type="evidence" value="ECO:0007669"/>
    <property type="project" value="UniProtKB-UniRule"/>
</dbReference>
<dbReference type="CDD" id="cd00593">
    <property type="entry name" value="RIBOc"/>
    <property type="match status" value="1"/>
</dbReference>
<keyword evidence="9" id="KW-0699">rRNA-binding</keyword>
<evidence type="ECO:0000313" key="12">
    <source>
        <dbReference type="EMBL" id="HHE04866.1"/>
    </source>
</evidence>
<dbReference type="Proteomes" id="UP000886110">
    <property type="component" value="Unassembled WGS sequence"/>
</dbReference>
<dbReference type="GO" id="GO:0010468">
    <property type="term" value="P:regulation of gene expression"/>
    <property type="evidence" value="ECO:0007669"/>
    <property type="project" value="TreeGrafter"/>
</dbReference>
<evidence type="ECO:0000256" key="1">
    <source>
        <dbReference type="ARBA" id="ARBA00000109"/>
    </source>
</evidence>
<accession>A0A7C5DB00</accession>
<dbReference type="PANTHER" id="PTHR11207">
    <property type="entry name" value="RIBONUCLEASE III"/>
    <property type="match status" value="1"/>
</dbReference>
<feature type="binding site" evidence="9">
    <location>
        <position position="109"/>
    </location>
    <ligand>
        <name>Mg(2+)</name>
        <dbReference type="ChEBI" id="CHEBI:18420"/>
    </ligand>
</feature>
<dbReference type="GO" id="GO:0006364">
    <property type="term" value="P:rRNA processing"/>
    <property type="evidence" value="ECO:0007669"/>
    <property type="project" value="UniProtKB-UniRule"/>
</dbReference>
<dbReference type="InterPro" id="IPR014720">
    <property type="entry name" value="dsRBD_dom"/>
</dbReference>
<dbReference type="Gene3D" id="1.10.1520.10">
    <property type="entry name" value="Ribonuclease III domain"/>
    <property type="match status" value="1"/>
</dbReference>
<dbReference type="HAMAP" id="MF_00104">
    <property type="entry name" value="RNase_III"/>
    <property type="match status" value="1"/>
</dbReference>
<feature type="binding site" evidence="9">
    <location>
        <position position="36"/>
    </location>
    <ligand>
        <name>Mg(2+)</name>
        <dbReference type="ChEBI" id="CHEBI:18420"/>
    </ligand>
</feature>
<dbReference type="EC" id="3.1.26.3" evidence="9"/>
<dbReference type="PROSITE" id="PS50142">
    <property type="entry name" value="RNASE_3_2"/>
    <property type="match status" value="1"/>
</dbReference>
<keyword evidence="3 9" id="KW-0698">rRNA processing</keyword>
<dbReference type="NCBIfam" id="TIGR02191">
    <property type="entry name" value="RNaseIII"/>
    <property type="match status" value="1"/>
</dbReference>
<dbReference type="InterPro" id="IPR000999">
    <property type="entry name" value="RNase_III_dom"/>
</dbReference>